<gene>
    <name evidence="2" type="ORF">BBF96_03460</name>
</gene>
<dbReference type="InterPro" id="IPR021145">
    <property type="entry name" value="Portal_protein_SPP1_Gp6-like"/>
</dbReference>
<feature type="compositionally biased region" description="Basic and acidic residues" evidence="1">
    <location>
        <begin position="477"/>
        <end position="495"/>
    </location>
</feature>
<evidence type="ECO:0008006" key="4">
    <source>
        <dbReference type="Google" id="ProtNLM"/>
    </source>
</evidence>
<evidence type="ECO:0000313" key="3">
    <source>
        <dbReference type="Proteomes" id="UP000267250"/>
    </source>
</evidence>
<sequence>MTDFMTVITDTQLIIEKIKKGAMDIDTAIFNDLIEQHKSTVKTVTEMRNLFKGNHKILQKEKKGTRPNNRLVFNFPKIIILFALNYLLGNKHKYNIALNEDHPDYQKASFFLEEIKKINTENNEEALLREIYKYMLIDKRSWELVYIDSEGRIRLKYCPESEVIPVFDGSKDEKLSLAIRYWTEQVKESDVDEVRERIRIELYDEKMVYNYIQTEDNKFILDKNKPPYPHFFDEVPLIPYQNAIDESDLDDIQTLVNDYEEKRSERSNDLEYAADSYLWLNNVLLDIVNDDELTPQQKEYKIAQMINSRLFQTTDTVHYSDDDTPLILKATIQFITKELMVEPLKDHLDDLRRTIYQVSMTPSIFDQSNFSNVAEATLRLFFIPADIKADNNEPRLKAGIRKRLRLISQILFKKTGIHYDPTWIEVEFFRNRIINETELINNINSSYMSKTIDLQTAVEKHPLVDNPESVIERLKKEQEEKEQRYTQDWSLLDHGEMDEDEE</sequence>
<dbReference type="Pfam" id="PF05133">
    <property type="entry name" value="SPP1_portal"/>
    <property type="match status" value="1"/>
</dbReference>
<feature type="region of interest" description="Disordered" evidence="1">
    <location>
        <begin position="477"/>
        <end position="502"/>
    </location>
</feature>
<evidence type="ECO:0000313" key="2">
    <source>
        <dbReference type="EMBL" id="AZR72520.1"/>
    </source>
</evidence>
<reference evidence="2 3" key="1">
    <citation type="submission" date="2016-07" db="EMBL/GenBank/DDBJ databases">
        <title>Genome and transcriptome analysis of iron-reducing fermentative bacteria Anoxybacter fermentans.</title>
        <authorList>
            <person name="Zeng X."/>
            <person name="Shao Z."/>
        </authorList>
    </citation>
    <scope>NUCLEOTIDE SEQUENCE [LARGE SCALE GENOMIC DNA]</scope>
    <source>
        <strain evidence="2 3">DY22613</strain>
    </source>
</reference>
<dbReference type="EMBL" id="CP016379">
    <property type="protein sequence ID" value="AZR72520.1"/>
    <property type="molecule type" value="Genomic_DNA"/>
</dbReference>
<name>A0A3S9SWA8_9FIRM</name>
<dbReference type="KEGG" id="aft:BBF96_03460"/>
<dbReference type="RefSeq" id="WP_127015849.1">
    <property type="nucleotide sequence ID" value="NZ_CP016379.1"/>
</dbReference>
<evidence type="ECO:0000256" key="1">
    <source>
        <dbReference type="SAM" id="MobiDB-lite"/>
    </source>
</evidence>
<keyword evidence="3" id="KW-1185">Reference proteome</keyword>
<organism evidence="2 3">
    <name type="scientific">Anoxybacter fermentans</name>
    <dbReference type="NCBI Taxonomy" id="1323375"/>
    <lineage>
        <taxon>Bacteria</taxon>
        <taxon>Bacillati</taxon>
        <taxon>Bacillota</taxon>
        <taxon>Clostridia</taxon>
        <taxon>Halanaerobiales</taxon>
        <taxon>Anoxybacter</taxon>
    </lineage>
</organism>
<dbReference type="Proteomes" id="UP000267250">
    <property type="component" value="Chromosome"/>
</dbReference>
<dbReference type="AlphaFoldDB" id="A0A3S9SWA8"/>
<accession>A0A3S9SWA8</accession>
<dbReference type="OrthoDB" id="1697867at2"/>
<proteinExistence type="predicted"/>
<protein>
    <recommendedName>
        <fullName evidence="4">Phage portal protein</fullName>
    </recommendedName>
</protein>